<dbReference type="GO" id="GO:0003735">
    <property type="term" value="F:structural constituent of ribosome"/>
    <property type="evidence" value="ECO:0007669"/>
    <property type="project" value="InterPro"/>
</dbReference>
<dbReference type="SUPFAM" id="SSF54211">
    <property type="entry name" value="Ribosomal protein S5 domain 2-like"/>
    <property type="match status" value="1"/>
</dbReference>
<keyword evidence="2 5" id="KW-0689">Ribosomal protein</keyword>
<dbReference type="eggNOG" id="COG0103">
    <property type="taxonomic scope" value="Bacteria"/>
</dbReference>
<dbReference type="InterPro" id="IPR014721">
    <property type="entry name" value="Ribsml_uS5_D2-typ_fold_subgr"/>
</dbReference>
<dbReference type="AlphaFoldDB" id="G7V7K5"/>
<organism evidence="7 8">
    <name type="scientific">Thermovirga lienii (strain ATCC BAA-1197 / DSM 17291 / Cas60314)</name>
    <dbReference type="NCBI Taxonomy" id="580340"/>
    <lineage>
        <taxon>Bacteria</taxon>
        <taxon>Thermotogati</taxon>
        <taxon>Synergistota</taxon>
        <taxon>Synergistia</taxon>
        <taxon>Synergistales</taxon>
        <taxon>Thermovirgaceae</taxon>
        <taxon>Thermovirga</taxon>
    </lineage>
</organism>
<proteinExistence type="inferred from homology"/>
<name>G7V7K5_THELD</name>
<comment type="similarity">
    <text evidence="1 5 6">Belongs to the universal ribosomal protein uS9 family.</text>
</comment>
<evidence type="ECO:0000313" key="7">
    <source>
        <dbReference type="EMBL" id="AER66167.1"/>
    </source>
</evidence>
<dbReference type="InterPro" id="IPR023035">
    <property type="entry name" value="Ribosomal_uS9_bac/plastid"/>
</dbReference>
<protein>
    <recommendedName>
        <fullName evidence="4 5">Small ribosomal subunit protein uS9</fullName>
    </recommendedName>
</protein>
<dbReference type="GO" id="GO:0003723">
    <property type="term" value="F:RNA binding"/>
    <property type="evidence" value="ECO:0007669"/>
    <property type="project" value="TreeGrafter"/>
</dbReference>
<keyword evidence="8" id="KW-1185">Reference proteome</keyword>
<dbReference type="KEGG" id="tli:Tlie_0432"/>
<dbReference type="PANTHER" id="PTHR21569:SF1">
    <property type="entry name" value="SMALL RIBOSOMAL SUBUNIT PROTEIN US9M"/>
    <property type="match status" value="1"/>
</dbReference>
<dbReference type="Pfam" id="PF00380">
    <property type="entry name" value="Ribosomal_S9"/>
    <property type="match status" value="1"/>
</dbReference>
<dbReference type="Proteomes" id="UP000005868">
    <property type="component" value="Chromosome"/>
</dbReference>
<dbReference type="FunFam" id="3.30.230.10:FF:000001">
    <property type="entry name" value="30S ribosomal protein S9"/>
    <property type="match status" value="1"/>
</dbReference>
<dbReference type="InterPro" id="IPR020574">
    <property type="entry name" value="Ribosomal_uS9_CS"/>
</dbReference>
<dbReference type="STRING" id="580340.Tlie_0432"/>
<dbReference type="PROSITE" id="PS00360">
    <property type="entry name" value="RIBOSOMAL_S9"/>
    <property type="match status" value="1"/>
</dbReference>
<dbReference type="HAMAP" id="MF_00532_B">
    <property type="entry name" value="Ribosomal_uS9_B"/>
    <property type="match status" value="1"/>
</dbReference>
<evidence type="ECO:0000313" key="8">
    <source>
        <dbReference type="Proteomes" id="UP000005868"/>
    </source>
</evidence>
<evidence type="ECO:0000256" key="4">
    <source>
        <dbReference type="ARBA" id="ARBA00035259"/>
    </source>
</evidence>
<dbReference type="PANTHER" id="PTHR21569">
    <property type="entry name" value="RIBOSOMAL PROTEIN S9"/>
    <property type="match status" value="1"/>
</dbReference>
<sequence length="131" mass="14675">MKGSSYYWGTGRRKTAIARVRIRPGSGAVKINDREVEEYFPRQVWVNHALEPLKVTGMEGKLDVFVSAFGGGLTGQSGAVRLGIARALLKMNPDLRPVLKQGGFLTRDPRMVERKKFGLKGARARRQYSKR</sequence>
<dbReference type="HOGENOM" id="CLU_046483_2_1_0"/>
<reference evidence="8" key="1">
    <citation type="submission" date="2011-10" db="EMBL/GenBank/DDBJ databases">
        <title>The complete genome of chromosome of Thermovirga lienii DSM 17291.</title>
        <authorList>
            <consortium name="US DOE Joint Genome Institute (JGI-PGF)"/>
            <person name="Lucas S."/>
            <person name="Copeland A."/>
            <person name="Lapidus A."/>
            <person name="Glavina del Rio T."/>
            <person name="Dalin E."/>
            <person name="Tice H."/>
            <person name="Bruce D."/>
            <person name="Goodwin L."/>
            <person name="Pitluck S."/>
            <person name="Peters L."/>
            <person name="Mikhailova N."/>
            <person name="Saunders E."/>
            <person name="Kyrpides N."/>
            <person name="Mavromatis K."/>
            <person name="Ivanova N."/>
            <person name="Last F.I."/>
            <person name="Brettin T."/>
            <person name="Detter J.C."/>
            <person name="Han C."/>
            <person name="Larimer F."/>
            <person name="Land M."/>
            <person name="Hauser L."/>
            <person name="Markowitz V."/>
            <person name="Cheng J.-F."/>
            <person name="Hugenholtz P."/>
            <person name="Woyke T."/>
            <person name="Wu D."/>
            <person name="Spring S."/>
            <person name="Schroeder M."/>
            <person name="Brambilla E.-M."/>
            <person name="Klenk H.-P."/>
            <person name="Eisen J.A."/>
        </authorList>
    </citation>
    <scope>NUCLEOTIDE SEQUENCE [LARGE SCALE GENOMIC DNA]</scope>
    <source>
        <strain evidence="8">ATCC BAA-1197 / DSM 17291 / Cas60314</strain>
    </source>
</reference>
<evidence type="ECO:0000256" key="3">
    <source>
        <dbReference type="ARBA" id="ARBA00023274"/>
    </source>
</evidence>
<gene>
    <name evidence="5" type="primary">rpsI</name>
    <name evidence="7" type="ordered locus">Tlie_0432</name>
</gene>
<dbReference type="NCBIfam" id="NF001099">
    <property type="entry name" value="PRK00132.1"/>
    <property type="match status" value="1"/>
</dbReference>
<evidence type="ECO:0000256" key="5">
    <source>
        <dbReference type="HAMAP-Rule" id="MF_00532"/>
    </source>
</evidence>
<dbReference type="Gene3D" id="3.30.230.10">
    <property type="match status" value="1"/>
</dbReference>
<keyword evidence="3 5" id="KW-0687">Ribonucleoprotein</keyword>
<dbReference type="GO" id="GO:0022627">
    <property type="term" value="C:cytosolic small ribosomal subunit"/>
    <property type="evidence" value="ECO:0007669"/>
    <property type="project" value="TreeGrafter"/>
</dbReference>
<dbReference type="InterPro" id="IPR020568">
    <property type="entry name" value="Ribosomal_Su5_D2-typ_SF"/>
</dbReference>
<accession>G7V7K5</accession>
<evidence type="ECO:0000256" key="1">
    <source>
        <dbReference type="ARBA" id="ARBA00005251"/>
    </source>
</evidence>
<reference evidence="7 8" key="2">
    <citation type="journal article" date="2012" name="Stand. Genomic Sci.">
        <title>Genome sequence of the moderately thermophilic, amino-acid-degrading and sulfur-reducing bacterium Thermovirga lienii type strain (Cas60314(T)).</title>
        <authorList>
            <person name="Goker M."/>
            <person name="Saunders E."/>
            <person name="Lapidus A."/>
            <person name="Nolan M."/>
            <person name="Lucas S."/>
            <person name="Hammon N."/>
            <person name="Deshpande S."/>
            <person name="Cheng J.F."/>
            <person name="Han C."/>
            <person name="Tapia R."/>
            <person name="Goodwin L.A."/>
            <person name="Pitluck S."/>
            <person name="Liolios K."/>
            <person name="Mavromatis K."/>
            <person name="Pagani I."/>
            <person name="Ivanova N."/>
            <person name="Mikhailova N."/>
            <person name="Pati A."/>
            <person name="Chen A."/>
            <person name="Palaniappan K."/>
            <person name="Land M."/>
            <person name="Chang Y.J."/>
            <person name="Jeffries C.D."/>
            <person name="Brambilla E.M."/>
            <person name="Rohde M."/>
            <person name="Spring S."/>
            <person name="Detter J.C."/>
            <person name="Woyke T."/>
            <person name="Bristow J."/>
            <person name="Eisen J.A."/>
            <person name="Markowitz V."/>
            <person name="Hugenholtz P."/>
            <person name="Kyrpides N.C."/>
            <person name="Klenk H.P."/>
        </authorList>
    </citation>
    <scope>NUCLEOTIDE SEQUENCE [LARGE SCALE GENOMIC DNA]</scope>
    <source>
        <strain evidence="8">ATCC BAA-1197 / DSM 17291 / Cas60314</strain>
    </source>
</reference>
<dbReference type="OrthoDB" id="9803965at2"/>
<dbReference type="EMBL" id="CP003096">
    <property type="protein sequence ID" value="AER66167.1"/>
    <property type="molecule type" value="Genomic_DNA"/>
</dbReference>
<dbReference type="GO" id="GO:0006412">
    <property type="term" value="P:translation"/>
    <property type="evidence" value="ECO:0007669"/>
    <property type="project" value="UniProtKB-UniRule"/>
</dbReference>
<evidence type="ECO:0000256" key="6">
    <source>
        <dbReference type="RuleBase" id="RU003815"/>
    </source>
</evidence>
<dbReference type="InterPro" id="IPR000754">
    <property type="entry name" value="Ribosomal_uS9"/>
</dbReference>
<evidence type="ECO:0000256" key="2">
    <source>
        <dbReference type="ARBA" id="ARBA00022980"/>
    </source>
</evidence>